<dbReference type="RefSeq" id="WP_218589954.1">
    <property type="nucleotide sequence ID" value="NZ_JADQDE010000097.1"/>
</dbReference>
<evidence type="ECO:0000256" key="1">
    <source>
        <dbReference type="SAM" id="MobiDB-lite"/>
    </source>
</evidence>
<name>A0ABS6UAG1_9PSEU</name>
<dbReference type="EMBL" id="JADQDF010000001">
    <property type="protein sequence ID" value="MBW0128864.1"/>
    <property type="molecule type" value="Genomic_DNA"/>
</dbReference>
<gene>
    <name evidence="2" type="ORF">I4I82_14415</name>
</gene>
<accession>A0ABS6UAG1</accession>
<evidence type="ECO:0000313" key="3">
    <source>
        <dbReference type="Proteomes" id="UP000694300"/>
    </source>
</evidence>
<comment type="caution">
    <text evidence="2">The sequence shown here is derived from an EMBL/GenBank/DDBJ whole genome shotgun (WGS) entry which is preliminary data.</text>
</comment>
<evidence type="ECO:0000313" key="2">
    <source>
        <dbReference type="EMBL" id="MBW0128864.1"/>
    </source>
</evidence>
<keyword evidence="3" id="KW-1185">Reference proteome</keyword>
<protein>
    <submittedName>
        <fullName evidence="2">Uncharacterized protein</fullName>
    </submittedName>
</protein>
<reference evidence="2 3" key="1">
    <citation type="submission" date="2020-11" db="EMBL/GenBank/DDBJ databases">
        <title>Pseudonocardia abyssalis sp. nov. and Pseudonocardia oceani sp. nov., description and phylogenomic analysis of two novel actinomycetes isolated from the deep Southern Ocean.</title>
        <authorList>
            <person name="Parra J."/>
        </authorList>
    </citation>
    <scope>NUCLEOTIDE SEQUENCE [LARGE SCALE GENOMIC DNA]</scope>
    <source>
        <strain evidence="3">KRD185</strain>
    </source>
</reference>
<feature type="region of interest" description="Disordered" evidence="1">
    <location>
        <begin position="84"/>
        <end position="116"/>
    </location>
</feature>
<proteinExistence type="predicted"/>
<dbReference type="Proteomes" id="UP000694300">
    <property type="component" value="Unassembled WGS sequence"/>
</dbReference>
<sequence length="116" mass="12433">MFDKGRSWHLSAAVYRALEAPSGYVRVRSFEPLQQEQMVLSHVAAHGRISRGRAAGLCSLAPTQAGRLLGRLVGSGELVRRGERRGNCYEAPGERSPGSRPGTTAAPGLASPSCMW</sequence>
<organism evidence="2 3">
    <name type="scientific">Pseudonocardia oceani</name>
    <dbReference type="NCBI Taxonomy" id="2792013"/>
    <lineage>
        <taxon>Bacteria</taxon>
        <taxon>Bacillati</taxon>
        <taxon>Actinomycetota</taxon>
        <taxon>Actinomycetes</taxon>
        <taxon>Pseudonocardiales</taxon>
        <taxon>Pseudonocardiaceae</taxon>
        <taxon>Pseudonocardia</taxon>
    </lineage>
</organism>